<evidence type="ECO:0000256" key="1">
    <source>
        <dbReference type="SAM" id="MobiDB-lite"/>
    </source>
</evidence>
<dbReference type="EMBL" id="BKCJ011116721">
    <property type="protein sequence ID" value="GFC88656.1"/>
    <property type="molecule type" value="Genomic_DNA"/>
</dbReference>
<feature type="region of interest" description="Disordered" evidence="1">
    <location>
        <begin position="1"/>
        <end position="39"/>
    </location>
</feature>
<organism evidence="2">
    <name type="scientific">Tanacetum cinerariifolium</name>
    <name type="common">Dalmatian daisy</name>
    <name type="synonym">Chrysanthemum cinerariifolium</name>
    <dbReference type="NCBI Taxonomy" id="118510"/>
    <lineage>
        <taxon>Eukaryota</taxon>
        <taxon>Viridiplantae</taxon>
        <taxon>Streptophyta</taxon>
        <taxon>Embryophyta</taxon>
        <taxon>Tracheophyta</taxon>
        <taxon>Spermatophyta</taxon>
        <taxon>Magnoliopsida</taxon>
        <taxon>eudicotyledons</taxon>
        <taxon>Gunneridae</taxon>
        <taxon>Pentapetalae</taxon>
        <taxon>asterids</taxon>
        <taxon>campanulids</taxon>
        <taxon>Asterales</taxon>
        <taxon>Asteraceae</taxon>
        <taxon>Asteroideae</taxon>
        <taxon>Anthemideae</taxon>
        <taxon>Anthemidinae</taxon>
        <taxon>Tanacetum</taxon>
    </lineage>
</organism>
<accession>A0A699RSK9</accession>
<sequence>MLNEVHARTKKPNVVSISTRKPKCQAKKSVATSHKKKVASKSTIQKPQSYFMVLYENTNKAWKWWIERQSPSGYKWVP</sequence>
<reference evidence="2" key="1">
    <citation type="journal article" date="2019" name="Sci. Rep.">
        <title>Draft genome of Tanacetum cinerariifolium, the natural source of mosquito coil.</title>
        <authorList>
            <person name="Yamashiro T."/>
            <person name="Shiraishi A."/>
            <person name="Satake H."/>
            <person name="Nakayama K."/>
        </authorList>
    </citation>
    <scope>NUCLEOTIDE SEQUENCE</scope>
</reference>
<evidence type="ECO:0000313" key="2">
    <source>
        <dbReference type="EMBL" id="GFC88656.1"/>
    </source>
</evidence>
<comment type="caution">
    <text evidence="2">The sequence shown here is derived from an EMBL/GenBank/DDBJ whole genome shotgun (WGS) entry which is preliminary data.</text>
</comment>
<dbReference type="AlphaFoldDB" id="A0A699RSK9"/>
<gene>
    <name evidence="2" type="ORF">Tci_860626</name>
</gene>
<proteinExistence type="predicted"/>
<protein>
    <submittedName>
        <fullName evidence="2">Uncharacterized protein</fullName>
    </submittedName>
</protein>
<name>A0A699RSK9_TANCI</name>
<feature type="non-terminal residue" evidence="2">
    <location>
        <position position="78"/>
    </location>
</feature>